<dbReference type="EMBL" id="JBCEZU010000002">
    <property type="protein sequence ID" value="KAK9541509.1"/>
    <property type="molecule type" value="Genomic_DNA"/>
</dbReference>
<evidence type="ECO:0000313" key="2">
    <source>
        <dbReference type="EMBL" id="KAK9541509.1"/>
    </source>
</evidence>
<protein>
    <submittedName>
        <fullName evidence="2">Uncharacterized protein</fullName>
    </submittedName>
</protein>
<sequence>MLPSPGSSGRWIGAPSPTSSPVPAQWHNLDLGAGSHAVGLVGLYERQHGGCCVSVTHVESRSSAPQETELDLLFVFRRTE</sequence>
<evidence type="ECO:0000256" key="1">
    <source>
        <dbReference type="SAM" id="MobiDB-lite"/>
    </source>
</evidence>
<name>A0AAW1G5W2_ZOAVI</name>
<feature type="region of interest" description="Disordered" evidence="1">
    <location>
        <begin position="1"/>
        <end position="23"/>
    </location>
</feature>
<keyword evidence="3" id="KW-1185">Reference proteome</keyword>
<gene>
    <name evidence="2" type="ORF">VZT92_001544</name>
</gene>
<organism evidence="2 3">
    <name type="scientific">Zoarces viviparus</name>
    <name type="common">Viviparous eelpout</name>
    <name type="synonym">Blennius viviparus</name>
    <dbReference type="NCBI Taxonomy" id="48416"/>
    <lineage>
        <taxon>Eukaryota</taxon>
        <taxon>Metazoa</taxon>
        <taxon>Chordata</taxon>
        <taxon>Craniata</taxon>
        <taxon>Vertebrata</taxon>
        <taxon>Euteleostomi</taxon>
        <taxon>Actinopterygii</taxon>
        <taxon>Neopterygii</taxon>
        <taxon>Teleostei</taxon>
        <taxon>Neoteleostei</taxon>
        <taxon>Acanthomorphata</taxon>
        <taxon>Eupercaria</taxon>
        <taxon>Perciformes</taxon>
        <taxon>Cottioidei</taxon>
        <taxon>Zoarcales</taxon>
        <taxon>Zoarcidae</taxon>
        <taxon>Zoarcinae</taxon>
        <taxon>Zoarces</taxon>
    </lineage>
</organism>
<evidence type="ECO:0000313" key="3">
    <source>
        <dbReference type="Proteomes" id="UP001488805"/>
    </source>
</evidence>
<dbReference type="AlphaFoldDB" id="A0AAW1G5W2"/>
<proteinExistence type="predicted"/>
<accession>A0AAW1G5W2</accession>
<reference evidence="2 3" key="1">
    <citation type="journal article" date="2024" name="Genome Biol. Evol.">
        <title>Chromosome-level genome assembly of the viviparous eelpout Zoarces viviparus.</title>
        <authorList>
            <person name="Fuhrmann N."/>
            <person name="Brasseur M.V."/>
            <person name="Bakowski C.E."/>
            <person name="Podsiadlowski L."/>
            <person name="Prost S."/>
            <person name="Krehenwinkel H."/>
            <person name="Mayer C."/>
        </authorList>
    </citation>
    <scope>NUCLEOTIDE SEQUENCE [LARGE SCALE GENOMIC DNA]</scope>
    <source>
        <strain evidence="2">NO-MEL_2022_Ind0_liver</strain>
    </source>
</reference>
<dbReference type="Proteomes" id="UP001488805">
    <property type="component" value="Unassembled WGS sequence"/>
</dbReference>
<comment type="caution">
    <text evidence="2">The sequence shown here is derived from an EMBL/GenBank/DDBJ whole genome shotgun (WGS) entry which is preliminary data.</text>
</comment>